<protein>
    <submittedName>
        <fullName evidence="1">Uncharacterized protein</fullName>
    </submittedName>
</protein>
<dbReference type="EMBL" id="AGWY01000008">
    <property type="protein sequence ID" value="EKS35972.1"/>
    <property type="molecule type" value="Genomic_DNA"/>
</dbReference>
<dbReference type="PATRIC" id="fig|883079.3.peg.2220"/>
<comment type="caution">
    <text evidence="1">The sequence shown here is derived from an EMBL/GenBank/DDBJ whole genome shotgun (WGS) entry which is preliminary data.</text>
</comment>
<organism evidence="1 2">
    <name type="scientific">Afipia clevelandensis ATCC 49720</name>
    <dbReference type="NCBI Taxonomy" id="883079"/>
    <lineage>
        <taxon>Bacteria</taxon>
        <taxon>Pseudomonadati</taxon>
        <taxon>Pseudomonadota</taxon>
        <taxon>Alphaproteobacteria</taxon>
        <taxon>Hyphomicrobiales</taxon>
        <taxon>Nitrobacteraceae</taxon>
        <taxon>Afipia</taxon>
    </lineage>
</organism>
<dbReference type="InterPro" id="IPR046164">
    <property type="entry name" value="DUF6166"/>
</dbReference>
<dbReference type="Pfam" id="PF19663">
    <property type="entry name" value="DUF6166"/>
    <property type="match status" value="1"/>
</dbReference>
<dbReference type="HOGENOM" id="CLU_165408_0_0_5"/>
<keyword evidence="2" id="KW-1185">Reference proteome</keyword>
<gene>
    <name evidence="1" type="ORF">HMPREF9696_02184</name>
</gene>
<evidence type="ECO:0000313" key="1">
    <source>
        <dbReference type="EMBL" id="EKS35972.1"/>
    </source>
</evidence>
<dbReference type="RefSeq" id="WP_002713050.1">
    <property type="nucleotide sequence ID" value="NZ_KB375281.1"/>
</dbReference>
<dbReference type="AlphaFoldDB" id="K8P047"/>
<sequence>MSTFEGSRTINGVEVTVDGRPLDRALQIKTYDGGFFEWGYEGDAPMQLSLAILSEYLGDSQKALSLANGFMKEIVANLGNDWQLTSDDIRTALLNLHVN</sequence>
<dbReference type="OrthoDB" id="7855040at2"/>
<evidence type="ECO:0000313" key="2">
    <source>
        <dbReference type="Proteomes" id="UP000001095"/>
    </source>
</evidence>
<proteinExistence type="predicted"/>
<dbReference type="Proteomes" id="UP000001095">
    <property type="component" value="Unassembled WGS sequence"/>
</dbReference>
<reference evidence="1 2" key="1">
    <citation type="submission" date="2012-04" db="EMBL/GenBank/DDBJ databases">
        <title>The Genome Sequence of Afipia clevelandensis ATCC 49720.</title>
        <authorList>
            <consortium name="The Broad Institute Genome Sequencing Platform"/>
            <person name="Earl A."/>
            <person name="Ward D."/>
            <person name="Feldgarden M."/>
            <person name="Gevers D."/>
            <person name="Huys G."/>
            <person name="Walker B."/>
            <person name="Young S.K."/>
            <person name="Zeng Q."/>
            <person name="Gargeya S."/>
            <person name="Fitzgerald M."/>
            <person name="Haas B."/>
            <person name="Abouelleil A."/>
            <person name="Alvarado L."/>
            <person name="Arachchi H.M."/>
            <person name="Berlin A."/>
            <person name="Chapman S.B."/>
            <person name="Goldberg J."/>
            <person name="Griggs A."/>
            <person name="Gujja S."/>
            <person name="Hansen M."/>
            <person name="Howarth C."/>
            <person name="Imamovic A."/>
            <person name="Larimer J."/>
            <person name="McCowen C."/>
            <person name="Montmayeur A."/>
            <person name="Murphy C."/>
            <person name="Neiman D."/>
            <person name="Pearson M."/>
            <person name="Priest M."/>
            <person name="Roberts A."/>
            <person name="Saif S."/>
            <person name="Shea T."/>
            <person name="Sisk P."/>
            <person name="Sykes S."/>
            <person name="Wortman J."/>
            <person name="Nusbaum C."/>
            <person name="Birren B."/>
        </authorList>
    </citation>
    <scope>NUCLEOTIDE SEQUENCE [LARGE SCALE GENOMIC DNA]</scope>
    <source>
        <strain evidence="1 2">ATCC 49720</strain>
    </source>
</reference>
<name>K8P047_9BRAD</name>
<accession>K8P047</accession>